<evidence type="ECO:0000313" key="4">
    <source>
        <dbReference type="Proteomes" id="UP000799770"/>
    </source>
</evidence>
<evidence type="ECO:0008006" key="5">
    <source>
        <dbReference type="Google" id="ProtNLM"/>
    </source>
</evidence>
<dbReference type="AlphaFoldDB" id="A0A6A5ZVX2"/>
<feature type="region of interest" description="Disordered" evidence="2">
    <location>
        <begin position="247"/>
        <end position="266"/>
    </location>
</feature>
<keyword evidence="1" id="KW-0175">Coiled coil</keyword>
<sequence length="266" mass="30204">MDPEQQRDLKARLMELTAKPGRGYNDAKNLQAPEPKPENHDAPATELQQEADSAVQRWRDREIRYQQIEAENEELKEANEDLSQRLNFTERYHNLGGREKKYQQIETENEKLKEKIGELNEACDAMQERLDLNIRYLRPEPIRHVEDPEPPQSAPVPNAFPLQQATTILLHQQAITVQPSPPPSRIVVCIGCYRRGLSCDTGSPCRECSKAGRVCKRAMCDSFKRVICRGGNCSQAHEVDGYDNVTYAGPVSKRKAPKKKAKKALA</sequence>
<dbReference type="EMBL" id="ML977310">
    <property type="protein sequence ID" value="KAF2123195.1"/>
    <property type="molecule type" value="Genomic_DNA"/>
</dbReference>
<accession>A0A6A5ZVX2</accession>
<evidence type="ECO:0000313" key="3">
    <source>
        <dbReference type="EMBL" id="KAF2123195.1"/>
    </source>
</evidence>
<feature type="coiled-coil region" evidence="1">
    <location>
        <begin position="61"/>
        <end position="129"/>
    </location>
</feature>
<keyword evidence="4" id="KW-1185">Reference proteome</keyword>
<organism evidence="3 4">
    <name type="scientific">Lophiotrema nucula</name>
    <dbReference type="NCBI Taxonomy" id="690887"/>
    <lineage>
        <taxon>Eukaryota</taxon>
        <taxon>Fungi</taxon>
        <taxon>Dikarya</taxon>
        <taxon>Ascomycota</taxon>
        <taxon>Pezizomycotina</taxon>
        <taxon>Dothideomycetes</taxon>
        <taxon>Pleosporomycetidae</taxon>
        <taxon>Pleosporales</taxon>
        <taxon>Lophiotremataceae</taxon>
        <taxon>Lophiotrema</taxon>
    </lineage>
</organism>
<feature type="compositionally biased region" description="Basic residues" evidence="2">
    <location>
        <begin position="252"/>
        <end position="266"/>
    </location>
</feature>
<name>A0A6A5ZVX2_9PLEO</name>
<evidence type="ECO:0000256" key="2">
    <source>
        <dbReference type="SAM" id="MobiDB-lite"/>
    </source>
</evidence>
<protein>
    <recommendedName>
        <fullName evidence="5">C3H1-type domain-containing protein</fullName>
    </recommendedName>
</protein>
<gene>
    <name evidence="3" type="ORF">BDV96DRAFT_681751</name>
</gene>
<reference evidence="3" key="1">
    <citation type="journal article" date="2020" name="Stud. Mycol.">
        <title>101 Dothideomycetes genomes: a test case for predicting lifestyles and emergence of pathogens.</title>
        <authorList>
            <person name="Haridas S."/>
            <person name="Albert R."/>
            <person name="Binder M."/>
            <person name="Bloem J."/>
            <person name="Labutti K."/>
            <person name="Salamov A."/>
            <person name="Andreopoulos B."/>
            <person name="Baker S."/>
            <person name="Barry K."/>
            <person name="Bills G."/>
            <person name="Bluhm B."/>
            <person name="Cannon C."/>
            <person name="Castanera R."/>
            <person name="Culley D."/>
            <person name="Daum C."/>
            <person name="Ezra D."/>
            <person name="Gonzalez J."/>
            <person name="Henrissat B."/>
            <person name="Kuo A."/>
            <person name="Liang C."/>
            <person name="Lipzen A."/>
            <person name="Lutzoni F."/>
            <person name="Magnuson J."/>
            <person name="Mondo S."/>
            <person name="Nolan M."/>
            <person name="Ohm R."/>
            <person name="Pangilinan J."/>
            <person name="Park H.-J."/>
            <person name="Ramirez L."/>
            <person name="Alfaro M."/>
            <person name="Sun H."/>
            <person name="Tritt A."/>
            <person name="Yoshinaga Y."/>
            <person name="Zwiers L.-H."/>
            <person name="Turgeon B."/>
            <person name="Goodwin S."/>
            <person name="Spatafora J."/>
            <person name="Crous P."/>
            <person name="Grigoriev I."/>
        </authorList>
    </citation>
    <scope>NUCLEOTIDE SEQUENCE</scope>
    <source>
        <strain evidence="3">CBS 627.86</strain>
    </source>
</reference>
<feature type="region of interest" description="Disordered" evidence="2">
    <location>
        <begin position="16"/>
        <end position="55"/>
    </location>
</feature>
<dbReference type="Proteomes" id="UP000799770">
    <property type="component" value="Unassembled WGS sequence"/>
</dbReference>
<proteinExistence type="predicted"/>
<evidence type="ECO:0000256" key="1">
    <source>
        <dbReference type="SAM" id="Coils"/>
    </source>
</evidence>